<organism evidence="1">
    <name type="scientific">Streptomyces sp. R11</name>
    <dbReference type="NCBI Taxonomy" id="3238625"/>
    <lineage>
        <taxon>Bacteria</taxon>
        <taxon>Bacillati</taxon>
        <taxon>Actinomycetota</taxon>
        <taxon>Actinomycetes</taxon>
        <taxon>Kitasatosporales</taxon>
        <taxon>Streptomycetaceae</taxon>
        <taxon>Streptomyces</taxon>
    </lineage>
</organism>
<dbReference type="SUPFAM" id="SSF48371">
    <property type="entry name" value="ARM repeat"/>
    <property type="match status" value="1"/>
</dbReference>
<sequence length="335" mass="36986">MPDTINALVRDLSDDDRSVRQAAEDGLVALGMQAVDSLLPHVGVDGSSRLKWSAESVLQRLGDEALPRLREIRSHGPGGLRSNALKVLVDLGGAEYLDEGDRSAVERLVRVKLKNELPVRVPSEAGRWLAFPAERVDDAVAALGLHDLRPATTIMGVAAATQATDSLEFQSSQGKARTAYRVFITPAFETWLSEVPIQNWRMLWGNSFIDQLDGFTLADKLSERCGEAHFYVIDPYNSAENWYVAREGHRVRSFGSYDLPRFRGEPLPFEVEYREDADEDEAEEYAEGVPYALTAADMLSVEPGRMPASSTHGHGWLATTHPDVPNSRFKGALPI</sequence>
<dbReference type="InterPro" id="IPR011989">
    <property type="entry name" value="ARM-like"/>
</dbReference>
<dbReference type="AlphaFoldDB" id="A0AB39N7I1"/>
<dbReference type="InterPro" id="IPR016024">
    <property type="entry name" value="ARM-type_fold"/>
</dbReference>
<name>A0AB39N7I1_9ACTN</name>
<gene>
    <name evidence="1" type="ORF">AB5J55_31025</name>
</gene>
<protein>
    <submittedName>
        <fullName evidence="1">HEAT repeat domain-containing protein</fullName>
    </submittedName>
</protein>
<dbReference type="Gene3D" id="1.25.10.10">
    <property type="entry name" value="Leucine-rich Repeat Variant"/>
    <property type="match status" value="1"/>
</dbReference>
<reference evidence="1" key="1">
    <citation type="submission" date="2024-07" db="EMBL/GenBank/DDBJ databases">
        <authorList>
            <person name="Yu S.T."/>
        </authorList>
    </citation>
    <scope>NUCLEOTIDE SEQUENCE</scope>
    <source>
        <strain evidence="1">R11</strain>
    </source>
</reference>
<accession>A0AB39N7I1</accession>
<dbReference type="EMBL" id="CP163432">
    <property type="protein sequence ID" value="XDQ13760.1"/>
    <property type="molecule type" value="Genomic_DNA"/>
</dbReference>
<evidence type="ECO:0000313" key="1">
    <source>
        <dbReference type="EMBL" id="XDQ13760.1"/>
    </source>
</evidence>
<proteinExistence type="predicted"/>
<dbReference type="RefSeq" id="WP_363032272.1">
    <property type="nucleotide sequence ID" value="NZ_CP163432.1"/>
</dbReference>